<accession>A0ABW3Z089</accession>
<keyword evidence="1" id="KW-0472">Membrane</keyword>
<sequence length="57" mass="5863">MDDRKPAEAHLAADLRAVVCAYVAANVAVAALLLSTVTLTPSAQAGWAVGTQEVAQR</sequence>
<gene>
    <name evidence="2" type="ORF">ACFQ33_16925</name>
</gene>
<name>A0ABW3Z089_MYCRA</name>
<dbReference type="RefSeq" id="WP_374840707.1">
    <property type="nucleotide sequence ID" value="NZ_JBHEEW010000016.1"/>
</dbReference>
<feature type="transmembrane region" description="Helical" evidence="1">
    <location>
        <begin position="15"/>
        <end position="34"/>
    </location>
</feature>
<keyword evidence="1" id="KW-0812">Transmembrane</keyword>
<comment type="caution">
    <text evidence="2">The sequence shown here is derived from an EMBL/GenBank/DDBJ whole genome shotgun (WGS) entry which is preliminary data.</text>
</comment>
<evidence type="ECO:0000313" key="3">
    <source>
        <dbReference type="Proteomes" id="UP001597173"/>
    </source>
</evidence>
<evidence type="ECO:0000313" key="2">
    <source>
        <dbReference type="EMBL" id="MFD1329574.1"/>
    </source>
</evidence>
<organism evidence="2 3">
    <name type="scientific">Mycoplana ramosa</name>
    <name type="common">Mycoplana bullata</name>
    <dbReference type="NCBI Taxonomy" id="40837"/>
    <lineage>
        <taxon>Bacteria</taxon>
        <taxon>Pseudomonadati</taxon>
        <taxon>Pseudomonadota</taxon>
        <taxon>Alphaproteobacteria</taxon>
        <taxon>Hyphomicrobiales</taxon>
        <taxon>Rhizobiaceae</taxon>
        <taxon>Mycoplana</taxon>
    </lineage>
</organism>
<proteinExistence type="predicted"/>
<keyword evidence="1" id="KW-1133">Transmembrane helix</keyword>
<dbReference type="EMBL" id="JBHTNF010000012">
    <property type="protein sequence ID" value="MFD1329574.1"/>
    <property type="molecule type" value="Genomic_DNA"/>
</dbReference>
<dbReference type="Proteomes" id="UP001597173">
    <property type="component" value="Unassembled WGS sequence"/>
</dbReference>
<protein>
    <submittedName>
        <fullName evidence="2">Uncharacterized protein</fullName>
    </submittedName>
</protein>
<reference evidence="3" key="1">
    <citation type="journal article" date="2019" name="Int. J. Syst. Evol. Microbiol.">
        <title>The Global Catalogue of Microorganisms (GCM) 10K type strain sequencing project: providing services to taxonomists for standard genome sequencing and annotation.</title>
        <authorList>
            <consortium name="The Broad Institute Genomics Platform"/>
            <consortium name="The Broad Institute Genome Sequencing Center for Infectious Disease"/>
            <person name="Wu L."/>
            <person name="Ma J."/>
        </authorList>
    </citation>
    <scope>NUCLEOTIDE SEQUENCE [LARGE SCALE GENOMIC DNA]</scope>
    <source>
        <strain evidence="3">CCUG 55609</strain>
    </source>
</reference>
<evidence type="ECO:0000256" key="1">
    <source>
        <dbReference type="SAM" id="Phobius"/>
    </source>
</evidence>
<keyword evidence="3" id="KW-1185">Reference proteome</keyword>